<proteinExistence type="inferred from homology"/>
<evidence type="ECO:0000313" key="5">
    <source>
        <dbReference type="EMBL" id="KAH9304658.1"/>
    </source>
</evidence>
<dbReference type="PROSITE" id="PS01031">
    <property type="entry name" value="SHSP"/>
    <property type="match status" value="1"/>
</dbReference>
<keyword evidence="6" id="KW-1185">Reference proteome</keyword>
<evidence type="ECO:0000256" key="2">
    <source>
        <dbReference type="PROSITE-ProRule" id="PRU00285"/>
    </source>
</evidence>
<feature type="non-terminal residue" evidence="5">
    <location>
        <position position="133"/>
    </location>
</feature>
<name>A0AA38FIQ0_TAXCH</name>
<dbReference type="AlphaFoldDB" id="A0AA38FIQ0"/>
<evidence type="ECO:0000256" key="3">
    <source>
        <dbReference type="RuleBase" id="RU003616"/>
    </source>
</evidence>
<evidence type="ECO:0000259" key="4">
    <source>
        <dbReference type="PROSITE" id="PS01031"/>
    </source>
</evidence>
<accession>A0AA38FIQ0</accession>
<comment type="similarity">
    <text evidence="2 3">Belongs to the small heat shock protein (HSP20) family.</text>
</comment>
<dbReference type="InterPro" id="IPR008978">
    <property type="entry name" value="HSP20-like_chaperone"/>
</dbReference>
<gene>
    <name evidence="5" type="ORF">KI387_009062</name>
</gene>
<dbReference type="Gene3D" id="2.60.40.790">
    <property type="match status" value="1"/>
</dbReference>
<sequence length="133" mass="15329">MSTTPFRNFGDRDPLFGTFLPLSRRILDTMDSPASEDSPVFSFANIKVDWKETSDAHLFTADLPGLNKEEVKIELVDEQTLRISGERMKEETENNDVWHRVERSSGRFMRQFRLPDNVKPDQISARLKNGLLS</sequence>
<dbReference type="PANTHER" id="PTHR11527">
    <property type="entry name" value="HEAT-SHOCK PROTEIN 20 FAMILY MEMBER"/>
    <property type="match status" value="1"/>
</dbReference>
<protein>
    <recommendedName>
        <fullName evidence="4">SHSP domain-containing protein</fullName>
    </recommendedName>
</protein>
<dbReference type="EMBL" id="JAHRHJ020000008">
    <property type="protein sequence ID" value="KAH9304658.1"/>
    <property type="molecule type" value="Genomic_DNA"/>
</dbReference>
<comment type="caution">
    <text evidence="5">The sequence shown here is derived from an EMBL/GenBank/DDBJ whole genome shotgun (WGS) entry which is preliminary data.</text>
</comment>
<dbReference type="Pfam" id="PF00011">
    <property type="entry name" value="HSP20"/>
    <property type="match status" value="1"/>
</dbReference>
<reference evidence="5 6" key="1">
    <citation type="journal article" date="2021" name="Nat. Plants">
        <title>The Taxus genome provides insights into paclitaxel biosynthesis.</title>
        <authorList>
            <person name="Xiong X."/>
            <person name="Gou J."/>
            <person name="Liao Q."/>
            <person name="Li Y."/>
            <person name="Zhou Q."/>
            <person name="Bi G."/>
            <person name="Li C."/>
            <person name="Du R."/>
            <person name="Wang X."/>
            <person name="Sun T."/>
            <person name="Guo L."/>
            <person name="Liang H."/>
            <person name="Lu P."/>
            <person name="Wu Y."/>
            <person name="Zhang Z."/>
            <person name="Ro D.K."/>
            <person name="Shang Y."/>
            <person name="Huang S."/>
            <person name="Yan J."/>
        </authorList>
    </citation>
    <scope>NUCLEOTIDE SEQUENCE [LARGE SCALE GENOMIC DNA]</scope>
    <source>
        <strain evidence="5">Ta-2019</strain>
    </source>
</reference>
<feature type="domain" description="SHSP" evidence="4">
    <location>
        <begin position="39"/>
        <end position="133"/>
    </location>
</feature>
<dbReference type="CDD" id="cd06472">
    <property type="entry name" value="ACD_ScHsp26_like"/>
    <property type="match status" value="1"/>
</dbReference>
<dbReference type="InterPro" id="IPR002068">
    <property type="entry name" value="A-crystallin/Hsp20_dom"/>
</dbReference>
<dbReference type="Proteomes" id="UP000824469">
    <property type="component" value="Unassembled WGS sequence"/>
</dbReference>
<evidence type="ECO:0000256" key="1">
    <source>
        <dbReference type="ARBA" id="ARBA00023016"/>
    </source>
</evidence>
<dbReference type="SUPFAM" id="SSF49764">
    <property type="entry name" value="HSP20-like chaperones"/>
    <property type="match status" value="1"/>
</dbReference>
<dbReference type="InterPro" id="IPR031107">
    <property type="entry name" value="Small_HSP"/>
</dbReference>
<keyword evidence="1" id="KW-0346">Stress response</keyword>
<organism evidence="5 6">
    <name type="scientific">Taxus chinensis</name>
    <name type="common">Chinese yew</name>
    <name type="synonym">Taxus wallichiana var. chinensis</name>
    <dbReference type="NCBI Taxonomy" id="29808"/>
    <lineage>
        <taxon>Eukaryota</taxon>
        <taxon>Viridiplantae</taxon>
        <taxon>Streptophyta</taxon>
        <taxon>Embryophyta</taxon>
        <taxon>Tracheophyta</taxon>
        <taxon>Spermatophyta</taxon>
        <taxon>Pinopsida</taxon>
        <taxon>Pinidae</taxon>
        <taxon>Conifers II</taxon>
        <taxon>Cupressales</taxon>
        <taxon>Taxaceae</taxon>
        <taxon>Taxus</taxon>
    </lineage>
</organism>
<evidence type="ECO:0000313" key="6">
    <source>
        <dbReference type="Proteomes" id="UP000824469"/>
    </source>
</evidence>